<evidence type="ECO:0000256" key="5">
    <source>
        <dbReference type="ARBA" id="ARBA00023014"/>
    </source>
</evidence>
<dbReference type="GO" id="GO:0003824">
    <property type="term" value="F:catalytic activity"/>
    <property type="evidence" value="ECO:0007669"/>
    <property type="project" value="InterPro"/>
</dbReference>
<name>A0LI74_SYNFM</name>
<dbReference type="Proteomes" id="UP000001784">
    <property type="component" value="Chromosome"/>
</dbReference>
<evidence type="ECO:0000256" key="3">
    <source>
        <dbReference type="ARBA" id="ARBA00022723"/>
    </source>
</evidence>
<feature type="domain" description="Radical SAM core" evidence="8">
    <location>
        <begin position="221"/>
        <end position="462"/>
    </location>
</feature>
<dbReference type="SFLD" id="SFLDS00029">
    <property type="entry name" value="Radical_SAM"/>
    <property type="match status" value="1"/>
</dbReference>
<reference evidence="9 10" key="1">
    <citation type="submission" date="2006-10" db="EMBL/GenBank/DDBJ databases">
        <title>Complete sequence of Syntrophobacter fumaroxidans MPOB.</title>
        <authorList>
            <consortium name="US DOE Joint Genome Institute"/>
            <person name="Copeland A."/>
            <person name="Lucas S."/>
            <person name="Lapidus A."/>
            <person name="Barry K."/>
            <person name="Detter J.C."/>
            <person name="Glavina del Rio T."/>
            <person name="Hammon N."/>
            <person name="Israni S."/>
            <person name="Pitluck S."/>
            <person name="Goltsman E.G."/>
            <person name="Martinez M."/>
            <person name="Schmutz J."/>
            <person name="Larimer F."/>
            <person name="Land M."/>
            <person name="Hauser L."/>
            <person name="Kyrpides N."/>
            <person name="Kim E."/>
            <person name="Boone D.R."/>
            <person name="Brockman F."/>
            <person name="Culley D."/>
            <person name="Ferry J."/>
            <person name="Gunsalus R."/>
            <person name="McInerney M.J."/>
            <person name="Morrison M."/>
            <person name="Plugge C."/>
            <person name="Rohlin L."/>
            <person name="Scholten J."/>
            <person name="Sieber J."/>
            <person name="Stams A.J.M."/>
            <person name="Worm P."/>
            <person name="Henstra A.M."/>
            <person name="Richardson P."/>
        </authorList>
    </citation>
    <scope>NUCLEOTIDE SEQUENCE [LARGE SCALE GENOMIC DNA]</scope>
    <source>
        <strain evidence="10">DSM 10017 / MPOB</strain>
    </source>
</reference>
<dbReference type="EMBL" id="CP000478">
    <property type="protein sequence ID" value="ABK17126.1"/>
    <property type="molecule type" value="Genomic_DNA"/>
</dbReference>
<dbReference type="SUPFAM" id="SSF102114">
    <property type="entry name" value="Radical SAM enzymes"/>
    <property type="match status" value="1"/>
</dbReference>
<dbReference type="KEGG" id="sfu:Sfum_1435"/>
<dbReference type="PANTHER" id="PTHR43409:SF16">
    <property type="entry name" value="SLR0320 PROTEIN"/>
    <property type="match status" value="1"/>
</dbReference>
<dbReference type="OrthoDB" id="9804952at2"/>
<evidence type="ECO:0000256" key="2">
    <source>
        <dbReference type="ARBA" id="ARBA00022691"/>
    </source>
</evidence>
<keyword evidence="5" id="KW-0411">Iron-sulfur</keyword>
<dbReference type="Gene3D" id="3.40.50.280">
    <property type="entry name" value="Cobalamin-binding domain"/>
    <property type="match status" value="1"/>
</dbReference>
<dbReference type="Gene3D" id="3.80.30.20">
    <property type="entry name" value="tm_1862 like domain"/>
    <property type="match status" value="1"/>
</dbReference>
<dbReference type="GO" id="GO:0005829">
    <property type="term" value="C:cytosol"/>
    <property type="evidence" value="ECO:0007669"/>
    <property type="project" value="TreeGrafter"/>
</dbReference>
<dbReference type="PROSITE" id="PS51332">
    <property type="entry name" value="B12_BINDING"/>
    <property type="match status" value="1"/>
</dbReference>
<dbReference type="eggNOG" id="COG1032">
    <property type="taxonomic scope" value="Bacteria"/>
</dbReference>
<dbReference type="SMART" id="SM00729">
    <property type="entry name" value="Elp3"/>
    <property type="match status" value="1"/>
</dbReference>
<comment type="cofactor">
    <cofactor evidence="1">
        <name>[4Fe-4S] cluster</name>
        <dbReference type="ChEBI" id="CHEBI:49883"/>
    </cofactor>
</comment>
<dbReference type="Pfam" id="PF02310">
    <property type="entry name" value="B12-binding"/>
    <property type="match status" value="1"/>
</dbReference>
<dbReference type="RefSeq" id="WP_011698297.1">
    <property type="nucleotide sequence ID" value="NC_008554.1"/>
</dbReference>
<dbReference type="SFLD" id="SFLDG01123">
    <property type="entry name" value="methyltransferase_(Class_B)"/>
    <property type="match status" value="1"/>
</dbReference>
<evidence type="ECO:0000256" key="4">
    <source>
        <dbReference type="ARBA" id="ARBA00023004"/>
    </source>
</evidence>
<dbReference type="GO" id="GO:0046872">
    <property type="term" value="F:metal ion binding"/>
    <property type="evidence" value="ECO:0007669"/>
    <property type="project" value="UniProtKB-KW"/>
</dbReference>
<keyword evidence="2" id="KW-0949">S-adenosyl-L-methionine</keyword>
<dbReference type="InterPro" id="IPR058240">
    <property type="entry name" value="rSAM_sf"/>
</dbReference>
<dbReference type="GO" id="GO:0051539">
    <property type="term" value="F:4 iron, 4 sulfur cluster binding"/>
    <property type="evidence" value="ECO:0007669"/>
    <property type="project" value="UniProtKB-KW"/>
</dbReference>
<dbReference type="STRING" id="335543.Sfum_1435"/>
<evidence type="ECO:0000313" key="10">
    <source>
        <dbReference type="Proteomes" id="UP000001784"/>
    </source>
</evidence>
<dbReference type="SFLD" id="SFLDG01082">
    <property type="entry name" value="B12-binding_domain_containing"/>
    <property type="match status" value="1"/>
</dbReference>
<dbReference type="Pfam" id="PF04055">
    <property type="entry name" value="Radical_SAM"/>
    <property type="match status" value="1"/>
</dbReference>
<sequence length="631" mass="68190">MADILLIQPPIRDFYLTAKRTIPYGLASVAAVLMREGFSVEILDCLATRKSKSIDFPVEMEYLKAWYGKPDISPFGLFHRYRHYGLSFGKIAEAVRRAKPFLVGISSLFTAYCGEALRTAETVRNAAPGCTIVMGGHHPTELYESVMECGAVDFVLRGEGEASLPLLARAVRAGSGIEHVPGIVYRAAEGGLRAADPAVMDDLDRYPLPAQGLIDGKFYRRGARGAAVVTASRGCPLRCSYCSIGGAEWLKYRRRSVDSVLREIEVAVNEYGAGFIDFEDENLSLRKPWFMELLDGITGRFGAGRLELRAMNGLFPPSLDEEMVSAMKEAGFTALNLSLGSACPEQARRFGRPDVRDGFERALAWAEQVGLNAVGYVIVGAPGQSAADSVDDLLYLAERPVVAGVSVYYPAPGSADFARCARSGLLPGKFSLMRSTALPVSDTTTRDESATLLRLGRILNFMKLLEEAGRAVVAGNREERREAGARAGRGRTGESFRAQADRCSAGAAADVMAERSRGAMSAQANPCVNGSDLEEREDRHGAGATARSARDASRSETAAVGALPAEPVDRIEVGKDLLRAFLAEGKILGMTPAGEIYEHRVSKRLCERFLAGVSRIGAGRVSLDRPKNRMV</sequence>
<dbReference type="HOGENOM" id="CLU_021572_2_0_7"/>
<keyword evidence="3" id="KW-0479">Metal-binding</keyword>
<evidence type="ECO:0000256" key="6">
    <source>
        <dbReference type="SAM" id="MobiDB-lite"/>
    </source>
</evidence>
<dbReference type="PANTHER" id="PTHR43409">
    <property type="entry name" value="ANAEROBIC MAGNESIUM-PROTOPORPHYRIN IX MONOMETHYL ESTER CYCLASE-RELATED"/>
    <property type="match status" value="1"/>
</dbReference>
<keyword evidence="4" id="KW-0408">Iron</keyword>
<dbReference type="AlphaFoldDB" id="A0LI74"/>
<evidence type="ECO:0000259" key="7">
    <source>
        <dbReference type="PROSITE" id="PS51332"/>
    </source>
</evidence>
<dbReference type="CDD" id="cd01335">
    <property type="entry name" value="Radical_SAM"/>
    <property type="match status" value="1"/>
</dbReference>
<keyword evidence="10" id="KW-1185">Reference proteome</keyword>
<dbReference type="InterPro" id="IPR007197">
    <property type="entry name" value="rSAM"/>
</dbReference>
<dbReference type="InterPro" id="IPR051198">
    <property type="entry name" value="BchE-like"/>
</dbReference>
<feature type="domain" description="B12-binding" evidence="7">
    <location>
        <begin position="2"/>
        <end position="178"/>
    </location>
</feature>
<dbReference type="InterPro" id="IPR006158">
    <property type="entry name" value="Cobalamin-bd"/>
</dbReference>
<dbReference type="InterPro" id="IPR006638">
    <property type="entry name" value="Elp3/MiaA/NifB-like_rSAM"/>
</dbReference>
<protein>
    <submittedName>
        <fullName evidence="9">Radical SAM domain protein</fullName>
    </submittedName>
</protein>
<dbReference type="InterPro" id="IPR023404">
    <property type="entry name" value="rSAM_horseshoe"/>
</dbReference>
<gene>
    <name evidence="9" type="ordered locus">Sfum_1435</name>
</gene>
<dbReference type="GO" id="GO:0031419">
    <property type="term" value="F:cobalamin binding"/>
    <property type="evidence" value="ECO:0007669"/>
    <property type="project" value="InterPro"/>
</dbReference>
<dbReference type="PROSITE" id="PS51918">
    <property type="entry name" value="RADICAL_SAM"/>
    <property type="match status" value="1"/>
</dbReference>
<evidence type="ECO:0000256" key="1">
    <source>
        <dbReference type="ARBA" id="ARBA00001966"/>
    </source>
</evidence>
<feature type="region of interest" description="Disordered" evidence="6">
    <location>
        <begin position="522"/>
        <end position="561"/>
    </location>
</feature>
<dbReference type="CDD" id="cd02068">
    <property type="entry name" value="radical_SAM_B12_BD"/>
    <property type="match status" value="1"/>
</dbReference>
<dbReference type="InParanoid" id="A0LI74"/>
<evidence type="ECO:0000313" key="9">
    <source>
        <dbReference type="EMBL" id="ABK17126.1"/>
    </source>
</evidence>
<evidence type="ECO:0000259" key="8">
    <source>
        <dbReference type="PROSITE" id="PS51918"/>
    </source>
</evidence>
<proteinExistence type="predicted"/>
<dbReference type="SUPFAM" id="SSF52242">
    <property type="entry name" value="Cobalamin (vitamin B12)-binding domain"/>
    <property type="match status" value="1"/>
</dbReference>
<accession>A0LI74</accession>
<dbReference type="InterPro" id="IPR034466">
    <property type="entry name" value="Methyltransferase_Class_B"/>
</dbReference>
<dbReference type="InterPro" id="IPR036724">
    <property type="entry name" value="Cobalamin-bd_sf"/>
</dbReference>
<organism evidence="9 10">
    <name type="scientific">Syntrophobacter fumaroxidans (strain DSM 10017 / MPOB)</name>
    <dbReference type="NCBI Taxonomy" id="335543"/>
    <lineage>
        <taxon>Bacteria</taxon>
        <taxon>Pseudomonadati</taxon>
        <taxon>Thermodesulfobacteriota</taxon>
        <taxon>Syntrophobacteria</taxon>
        <taxon>Syntrophobacterales</taxon>
        <taxon>Syntrophobacteraceae</taxon>
        <taxon>Syntrophobacter</taxon>
    </lineage>
</organism>